<evidence type="ECO:0000259" key="1">
    <source>
        <dbReference type="Pfam" id="PF01636"/>
    </source>
</evidence>
<feature type="domain" description="Aminoglycoside phosphotransferase" evidence="1">
    <location>
        <begin position="102"/>
        <end position="289"/>
    </location>
</feature>
<gene>
    <name evidence="2" type="ORF">FE782_18725</name>
</gene>
<dbReference type="InterPro" id="IPR002575">
    <property type="entry name" value="Aminoglycoside_PTrfase"/>
</dbReference>
<comment type="caution">
    <text evidence="2">The sequence shown here is derived from an EMBL/GenBank/DDBJ whole genome shotgun (WGS) entry which is preliminary data.</text>
</comment>
<dbReference type="OrthoDB" id="3816435at2"/>
<keyword evidence="3" id="KW-1185">Reference proteome</keyword>
<dbReference type="SUPFAM" id="SSF56112">
    <property type="entry name" value="Protein kinase-like (PK-like)"/>
    <property type="match status" value="1"/>
</dbReference>
<dbReference type="Gene3D" id="3.90.1200.10">
    <property type="match status" value="1"/>
</dbReference>
<dbReference type="Pfam" id="PF01636">
    <property type="entry name" value="APH"/>
    <property type="match status" value="1"/>
</dbReference>
<dbReference type="EMBL" id="VCIW01000013">
    <property type="protein sequence ID" value="TLS50736.1"/>
    <property type="molecule type" value="Genomic_DNA"/>
</dbReference>
<dbReference type="AlphaFoldDB" id="A0A5R9G8P7"/>
<organism evidence="2 3">
    <name type="scientific">Paenibacillus antri</name>
    <dbReference type="NCBI Taxonomy" id="2582848"/>
    <lineage>
        <taxon>Bacteria</taxon>
        <taxon>Bacillati</taxon>
        <taxon>Bacillota</taxon>
        <taxon>Bacilli</taxon>
        <taxon>Bacillales</taxon>
        <taxon>Paenibacillaceae</taxon>
        <taxon>Paenibacillus</taxon>
    </lineage>
</organism>
<accession>A0A5R9G8P7</accession>
<evidence type="ECO:0000313" key="3">
    <source>
        <dbReference type="Proteomes" id="UP000309676"/>
    </source>
</evidence>
<protein>
    <submittedName>
        <fullName evidence="2">DUF1679 domain-containing protein</fullName>
    </submittedName>
</protein>
<reference evidence="2 3" key="1">
    <citation type="submission" date="2019-05" db="EMBL/GenBank/DDBJ databases">
        <authorList>
            <person name="Narsing Rao M.P."/>
            <person name="Li W.J."/>
        </authorList>
    </citation>
    <scope>NUCLEOTIDE SEQUENCE [LARGE SCALE GENOMIC DNA]</scope>
    <source>
        <strain evidence="2 3">SYSU_K30003</strain>
    </source>
</reference>
<evidence type="ECO:0000313" key="2">
    <source>
        <dbReference type="EMBL" id="TLS50736.1"/>
    </source>
</evidence>
<name>A0A5R9G8P7_9BACL</name>
<sequence length="376" mass="43038">MATENDIAKEIDVDRLQAISNRILTEESAVLMDWSCHPIGPRANNFVTAGVFRISGNTRLRNGAVRAWSVIVKVVREDPRRDDPAHYNYWRREILVYDSELLRNLPANIVAPQCYGIDGQVDGSVWLWLEDIPHERRTWGWDDYRYAAGKLGEFHAAYLTGHPLPEAPWLNKQWLRSWIKECIRYRDVPDPQAMASLLSDRRSASLIQRFTRLEGSIGAWLQALEQLPRTLSHQDVYEHNTMLDAARQEEGKLAVIDWQFASISGIGEDLGRFLGLAVSRGDVPVERFGEYRELFMSSYIGGMKRSGWGGDETLPRIGCFAAFALRSVWEVPKLLKKLEKQPDSSECKRLFLVAEHQLDAASEVERLLMNLEVSRR</sequence>
<proteinExistence type="predicted"/>
<dbReference type="Proteomes" id="UP000309676">
    <property type="component" value="Unassembled WGS sequence"/>
</dbReference>
<dbReference type="RefSeq" id="WP_138195769.1">
    <property type="nucleotide sequence ID" value="NZ_VCIW01000013.1"/>
</dbReference>
<dbReference type="InterPro" id="IPR011009">
    <property type="entry name" value="Kinase-like_dom_sf"/>
</dbReference>